<dbReference type="PANTHER" id="PTHR30231">
    <property type="entry name" value="DNA POLYMERASE III SUBUNIT EPSILON"/>
    <property type="match status" value="1"/>
</dbReference>
<evidence type="ECO:0000256" key="6">
    <source>
        <dbReference type="HAMAP-Rule" id="MF_02206"/>
    </source>
</evidence>
<dbReference type="RefSeq" id="WP_269023658.1">
    <property type="nucleotide sequence ID" value="NZ_JANXKW010000001.1"/>
</dbReference>
<proteinExistence type="inferred from homology"/>
<dbReference type="Gene3D" id="3.40.50.300">
    <property type="entry name" value="P-loop containing nucleotide triphosphate hydrolases"/>
    <property type="match status" value="2"/>
</dbReference>
<dbReference type="Pfam" id="PF00270">
    <property type="entry name" value="DEAD"/>
    <property type="match status" value="1"/>
</dbReference>
<evidence type="ECO:0000313" key="10">
    <source>
        <dbReference type="Proteomes" id="UP001081467"/>
    </source>
</evidence>
<evidence type="ECO:0000256" key="5">
    <source>
        <dbReference type="ARBA" id="ARBA00022840"/>
    </source>
</evidence>
<feature type="domain" description="Helicase ATP-binding" evidence="8">
    <location>
        <begin position="245"/>
        <end position="522"/>
    </location>
</feature>
<dbReference type="InterPro" id="IPR006054">
    <property type="entry name" value="DnaQ"/>
</dbReference>
<comment type="caution">
    <text evidence="9">The sequence shown here is derived from an EMBL/GenBank/DDBJ whole genome shotgun (WGS) entry which is preliminary data.</text>
</comment>
<evidence type="ECO:0000256" key="1">
    <source>
        <dbReference type="ARBA" id="ARBA00022722"/>
    </source>
</evidence>
<dbReference type="Pfam" id="PF13307">
    <property type="entry name" value="Helicase_C_2"/>
    <property type="match status" value="1"/>
</dbReference>
<evidence type="ECO:0000256" key="2">
    <source>
        <dbReference type="ARBA" id="ARBA00022741"/>
    </source>
</evidence>
<dbReference type="GO" id="GO:0004527">
    <property type="term" value="F:exonuclease activity"/>
    <property type="evidence" value="ECO:0007669"/>
    <property type="project" value="UniProtKB-KW"/>
</dbReference>
<feature type="short sequence motif" description="DEAH box" evidence="6">
    <location>
        <begin position="460"/>
        <end position="463"/>
    </location>
</feature>
<name>A0ABT4JKU6_9LACO</name>
<dbReference type="NCBIfam" id="TIGR00573">
    <property type="entry name" value="dnaq"/>
    <property type="match status" value="1"/>
</dbReference>
<sequence>MNKNTIYAVVDIETTGTNLKKGDRMIQFGCVLVQKNKIINSFSFDINPGMAIPKAITELTGITNRQIRKATYFEDVAATIYAILQDTVFVAHNINFDLPFINSELERVGYPALMIKGIDTVQLSQILLPTSPSFKLKDLSQYLNLTHENPHHADSDAHVTAELFIYLLKRLEEIPSETLFEINRLSSFLLRDTKELFTDAYAVKQANQERLSEEQHIVGGLVLQRSKQQTFNLTNYEYPENETDKKKIIEPQLSWRSEQAKMMDLIANHLKSRERTLIIEAPTGIGKTLGYLIPAAYYAQKQKQIVISSATTLLQTQLMNQSLPLLNKLLPFQTSAISLKGSNHYINLAEFKKELTQKETSGQIALMKIRILVWLAATKTGDLDELRLSSYQNPIFNQIKHRGVGSLVLTDQFFEVDFINVLYRQVESTSIVFTNHAFLMKHPDLFNSDRTINAPELIVDEAQHLADVALQANKGRIRFWKIINLCDSLLTSIQSSQKFSFNNLMEINFLTVGENRQLLTDIRKLRESIDTLIRQFTREYGRRINRNAVNKNETNDKALILKSTELADLINRNKIAIESVSKTVLLLKKNDSILQDRYVAAKKQQQIGRDENQLLNRVHRFFKQLFTELEVWNVFDQDQTKLNEKVLWLSFPINGQTDKMQFEFSLADSTHFLSDSIYRHFNHLTFTGATLLLPGNKNYIVDQLDIQEDNYKIEKLGSPFDYSKQAKLYIANDSIDVRSSKEMYESYLADSIYQLIKAQRRQTLILFNSLETIANVYELLAKKGLHIDRELLVQGITGRPEKLTKRFLLGKDAILLGTGSFWEGVDLPNDRLELLIVTRLPFESPESLNVKAKEKEFEGQGRDVFSEYSLPRATMRLKQGFGRLIRTSTDKGVMVVLDSRLINQSYGKQMIGVLPDKLPIFNEPLSDIIDNLNEFFDLS</sequence>
<comment type="function">
    <text evidence="6 7">3'-5' exonuclease.</text>
</comment>
<evidence type="ECO:0000259" key="8">
    <source>
        <dbReference type="PROSITE" id="PS51193"/>
    </source>
</evidence>
<gene>
    <name evidence="6 7" type="primary">dinG</name>
    <name evidence="9" type="ORF">N0K80_02355</name>
</gene>
<dbReference type="InterPro" id="IPR012337">
    <property type="entry name" value="RNaseH-like_sf"/>
</dbReference>
<feature type="binding site" evidence="6">
    <location>
        <begin position="281"/>
        <end position="288"/>
    </location>
    <ligand>
        <name>ATP</name>
        <dbReference type="ChEBI" id="CHEBI:30616"/>
    </ligand>
</feature>
<evidence type="ECO:0000256" key="4">
    <source>
        <dbReference type="ARBA" id="ARBA00022839"/>
    </source>
</evidence>
<dbReference type="InterPro" id="IPR014013">
    <property type="entry name" value="Helic_SF1/SF2_ATP-bd_DinG/Rad3"/>
</dbReference>
<evidence type="ECO:0000313" key="9">
    <source>
        <dbReference type="EMBL" id="MCZ2490989.1"/>
    </source>
</evidence>
<dbReference type="InterPro" id="IPR013520">
    <property type="entry name" value="Ribonucl_H"/>
</dbReference>
<dbReference type="SMART" id="SM00479">
    <property type="entry name" value="EXOIII"/>
    <property type="match status" value="1"/>
</dbReference>
<protein>
    <recommendedName>
        <fullName evidence="6 7">3'-5' exonuclease DinG</fullName>
        <ecNumber evidence="6 7">3.1.-.-</ecNumber>
    </recommendedName>
</protein>
<keyword evidence="10" id="KW-1185">Reference proteome</keyword>
<evidence type="ECO:0000256" key="7">
    <source>
        <dbReference type="RuleBase" id="RU364106"/>
    </source>
</evidence>
<dbReference type="InterPro" id="IPR006310">
    <property type="entry name" value="DinG"/>
</dbReference>
<dbReference type="EC" id="3.1.-.-" evidence="6 7"/>
<dbReference type="SUPFAM" id="SSF53098">
    <property type="entry name" value="Ribonuclease H-like"/>
    <property type="match status" value="1"/>
</dbReference>
<dbReference type="InterPro" id="IPR011545">
    <property type="entry name" value="DEAD/DEAH_box_helicase_dom"/>
</dbReference>
<dbReference type="PROSITE" id="PS51193">
    <property type="entry name" value="HELICASE_ATP_BIND_2"/>
    <property type="match status" value="1"/>
</dbReference>
<dbReference type="CDD" id="cd06127">
    <property type="entry name" value="DEDDh"/>
    <property type="match status" value="1"/>
</dbReference>
<evidence type="ECO:0000256" key="3">
    <source>
        <dbReference type="ARBA" id="ARBA00022801"/>
    </source>
</evidence>
<dbReference type="NCBIfam" id="TIGR01407">
    <property type="entry name" value="dinG_rel"/>
    <property type="match status" value="1"/>
</dbReference>
<dbReference type="InterPro" id="IPR036397">
    <property type="entry name" value="RNaseH_sf"/>
</dbReference>
<dbReference type="SMART" id="SM00491">
    <property type="entry name" value="HELICc2"/>
    <property type="match status" value="1"/>
</dbReference>
<organism evidence="9 10">
    <name type="scientific">Dellaglioa carnosa</name>
    <dbReference type="NCBI Taxonomy" id="2995136"/>
    <lineage>
        <taxon>Bacteria</taxon>
        <taxon>Bacillati</taxon>
        <taxon>Bacillota</taxon>
        <taxon>Bacilli</taxon>
        <taxon>Lactobacillales</taxon>
        <taxon>Lactobacillaceae</taxon>
        <taxon>Dellaglioa</taxon>
    </lineage>
</organism>
<dbReference type="HAMAP" id="MF_02206">
    <property type="entry name" value="DinG_exonucl"/>
    <property type="match status" value="1"/>
</dbReference>
<dbReference type="PANTHER" id="PTHR30231:SF41">
    <property type="entry name" value="DNA POLYMERASE III SUBUNIT EPSILON"/>
    <property type="match status" value="1"/>
</dbReference>
<dbReference type="InterPro" id="IPR006555">
    <property type="entry name" value="ATP-dep_Helicase_C"/>
</dbReference>
<keyword evidence="3 6" id="KW-0378">Hydrolase</keyword>
<keyword evidence="2 6" id="KW-0547">Nucleotide-binding</keyword>
<dbReference type="Proteomes" id="UP001081467">
    <property type="component" value="Unassembled WGS sequence"/>
</dbReference>
<comment type="similarity">
    <text evidence="6 7">Belongs to the helicase family. DinG subfamily. Type 2 sub-subfamily.</text>
</comment>
<dbReference type="EMBL" id="JANXLI010000001">
    <property type="protein sequence ID" value="MCZ2490989.1"/>
    <property type="molecule type" value="Genomic_DNA"/>
</dbReference>
<dbReference type="InterPro" id="IPR027417">
    <property type="entry name" value="P-loop_NTPase"/>
</dbReference>
<reference evidence="9" key="1">
    <citation type="submission" date="2022-09" db="EMBL/GenBank/DDBJ databases">
        <title>Diversity of Dellaglioa algida.</title>
        <authorList>
            <person name="Matthias E."/>
            <person name="Werum V."/>
        </authorList>
    </citation>
    <scope>NUCLEOTIDE SEQUENCE</scope>
    <source>
        <strain evidence="9">TMW 2.2523</strain>
    </source>
</reference>
<accession>A0ABT4JKU6</accession>
<keyword evidence="4 6" id="KW-0269">Exonuclease</keyword>
<keyword evidence="1 6" id="KW-0540">Nuclease</keyword>
<dbReference type="Gene3D" id="3.30.420.10">
    <property type="entry name" value="Ribonuclease H-like superfamily/Ribonuclease H"/>
    <property type="match status" value="1"/>
</dbReference>
<dbReference type="Pfam" id="PF00929">
    <property type="entry name" value="RNase_T"/>
    <property type="match status" value="1"/>
</dbReference>
<dbReference type="SUPFAM" id="SSF52540">
    <property type="entry name" value="P-loop containing nucleoside triphosphate hydrolases"/>
    <property type="match status" value="1"/>
</dbReference>
<keyword evidence="5 6" id="KW-0067">ATP-binding</keyword>